<keyword evidence="1" id="KW-0694">RNA-binding</keyword>
<dbReference type="AlphaFoldDB" id="A0A0D0U4U2"/>
<feature type="compositionally biased region" description="Pro residues" evidence="2">
    <location>
        <begin position="1"/>
        <end position="21"/>
    </location>
</feature>
<feature type="region of interest" description="Disordered" evidence="2">
    <location>
        <begin position="245"/>
        <end position="265"/>
    </location>
</feature>
<organism evidence="5 6">
    <name type="scientific">Cryptococcus deuterogattii Ram5</name>
    <dbReference type="NCBI Taxonomy" id="1296110"/>
    <lineage>
        <taxon>Eukaryota</taxon>
        <taxon>Fungi</taxon>
        <taxon>Dikarya</taxon>
        <taxon>Basidiomycota</taxon>
        <taxon>Agaricomycotina</taxon>
        <taxon>Tremellomycetes</taxon>
        <taxon>Tremellales</taxon>
        <taxon>Cryptococcaceae</taxon>
        <taxon>Cryptococcus</taxon>
        <taxon>Cryptococcus gattii species complex</taxon>
    </lineage>
</organism>
<dbReference type="InterPro" id="IPR012677">
    <property type="entry name" value="Nucleotide-bd_a/b_plait_sf"/>
</dbReference>
<dbReference type="PROSITE" id="PS51025">
    <property type="entry name" value="PWI"/>
    <property type="match status" value="1"/>
</dbReference>
<evidence type="ECO:0000259" key="3">
    <source>
        <dbReference type="PROSITE" id="PS50102"/>
    </source>
</evidence>
<feature type="compositionally biased region" description="Basic and acidic residues" evidence="2">
    <location>
        <begin position="300"/>
        <end position="318"/>
    </location>
</feature>
<dbReference type="SMART" id="SM00311">
    <property type="entry name" value="PWI"/>
    <property type="match status" value="1"/>
</dbReference>
<feature type="region of interest" description="Disordered" evidence="2">
    <location>
        <begin position="300"/>
        <end position="491"/>
    </location>
</feature>
<evidence type="ECO:0000256" key="2">
    <source>
        <dbReference type="SAM" id="MobiDB-lite"/>
    </source>
</evidence>
<feature type="compositionally biased region" description="Basic and acidic residues" evidence="2">
    <location>
        <begin position="390"/>
        <end position="491"/>
    </location>
</feature>
<dbReference type="EMBL" id="KN847896">
    <property type="protein sequence ID" value="KIR43213.1"/>
    <property type="molecule type" value="Genomic_DNA"/>
</dbReference>
<evidence type="ECO:0000313" key="5">
    <source>
        <dbReference type="EMBL" id="KIR43213.1"/>
    </source>
</evidence>
<evidence type="ECO:0000256" key="1">
    <source>
        <dbReference type="PROSITE-ProRule" id="PRU00176"/>
    </source>
</evidence>
<keyword evidence="6" id="KW-1185">Reference proteome</keyword>
<dbReference type="SMART" id="SM00360">
    <property type="entry name" value="RRM"/>
    <property type="match status" value="1"/>
</dbReference>
<accession>A0A0D0U4U2</accession>
<gene>
    <name evidence="5" type="ORF">I313_00054</name>
</gene>
<dbReference type="InterPro" id="IPR002483">
    <property type="entry name" value="PWI_dom"/>
</dbReference>
<dbReference type="OrthoDB" id="6275295at2759"/>
<proteinExistence type="predicted"/>
<dbReference type="Pfam" id="PF00076">
    <property type="entry name" value="RRM_1"/>
    <property type="match status" value="1"/>
</dbReference>
<feature type="domain" description="PWI" evidence="4">
    <location>
        <begin position="651"/>
        <end position="748"/>
    </location>
</feature>
<dbReference type="HOGENOM" id="CLU_009938_1_1_1"/>
<feature type="compositionally biased region" description="Basic and acidic residues" evidence="2">
    <location>
        <begin position="517"/>
        <end position="537"/>
    </location>
</feature>
<feature type="compositionally biased region" description="Acidic residues" evidence="2">
    <location>
        <begin position="618"/>
        <end position="627"/>
    </location>
</feature>
<feature type="region of interest" description="Disordered" evidence="2">
    <location>
        <begin position="1"/>
        <end position="64"/>
    </location>
</feature>
<evidence type="ECO:0000313" key="6">
    <source>
        <dbReference type="Proteomes" id="UP000053392"/>
    </source>
</evidence>
<dbReference type="InterPro" id="IPR035979">
    <property type="entry name" value="RBD_domain_sf"/>
</dbReference>
<name>A0A0D0U4U2_9TREE</name>
<sequence>MYNGQPPFPGNGLPPFPPQMPPNGAVPASFPPFAPPFPPPFPGMRPPSGPGVPSPATPGMMPSPVPMSGMQTPGMPFRPPPMGYTPRSAHPGLGLTPHGLPQPPHMSPSTPKPDVKTTKVFVGGIAPGITDETLESLLNACGPLHELKRVIGASGKPQAFGFAMFENPEVVLRCIRCLNGVELPDMTPEGRRDRKPAKKLIVKADEKTQAFLEEFESTLGRSDSDEEADASTRKSIQHIIALLTDPNAQHPDGPSSGNNGGQSPVQVVVPAHLQDLQEGDLPEEQRVAVLGQIAVFRENAAKREREKKLMEEEKERYKAMQSQGGGSRQAPSGYGYGNRGLAKQQQQAEKQWGSQSASPAPAKGAGPSRYGPGERDPQAYDKPVSFVKAETTEGKAESGRTDEEEEELRRRKIQMDKDIALRDAERRVEARERTRLDALSREMNYRQTQKDLIARSRARQEDLYARYDDDEYIERSERERDRRDRPDRERDVRELFYVDRPQWRARRQKFRQNEYQADLRDRQHEEDERQALERESEEFLKKQMAELAALEQSQRAQGLLTEDAAPIKLAINPSTLPPPPPKEEKKHVVAPRPGVQFEGEDDDEESGRKKKGTFVRLDEEEEGDGLSEAEKRARRNARLLEVKKGVPNDRRSIWKFPVEWAAVGETLVQSKIKPFVHEKIKNFLGELDEDLADFVLEHLRDRKGADDLVDGLEPILAEDAESFVLQLWRQLVFESLAFKEGIDTGSMMI</sequence>
<feature type="region of interest" description="Disordered" evidence="2">
    <location>
        <begin position="571"/>
        <end position="631"/>
    </location>
</feature>
<dbReference type="Gene3D" id="1.20.1390.10">
    <property type="entry name" value="PWI domain"/>
    <property type="match status" value="1"/>
</dbReference>
<feature type="compositionally biased region" description="Pro residues" evidence="2">
    <location>
        <begin position="29"/>
        <end position="64"/>
    </location>
</feature>
<dbReference type="PANTHER" id="PTHR18806">
    <property type="entry name" value="RBM25 PROTEIN"/>
    <property type="match status" value="1"/>
</dbReference>
<dbReference type="SUPFAM" id="SSF54928">
    <property type="entry name" value="RNA-binding domain, RBD"/>
    <property type="match status" value="1"/>
</dbReference>
<dbReference type="InterPro" id="IPR000504">
    <property type="entry name" value="RRM_dom"/>
</dbReference>
<dbReference type="InterPro" id="IPR034268">
    <property type="entry name" value="RBM25_RRM"/>
</dbReference>
<dbReference type="CDD" id="cd12446">
    <property type="entry name" value="RRM_RBM25"/>
    <property type="match status" value="1"/>
</dbReference>
<feature type="compositionally biased region" description="Low complexity" evidence="2">
    <location>
        <begin position="353"/>
        <end position="368"/>
    </location>
</feature>
<feature type="region of interest" description="Disordered" evidence="2">
    <location>
        <begin position="89"/>
        <end position="114"/>
    </location>
</feature>
<feature type="domain" description="RRM" evidence="3">
    <location>
        <begin position="118"/>
        <end position="192"/>
    </location>
</feature>
<reference evidence="5 6" key="1">
    <citation type="submission" date="2015-01" db="EMBL/GenBank/DDBJ databases">
        <title>The Genome Sequence of Cryptococcus gattii Ram5.</title>
        <authorList>
            <consortium name="The Broad Institute Genomics Platform"/>
            <person name="Cuomo C."/>
            <person name="Litvintseva A."/>
            <person name="Chen Y."/>
            <person name="Heitman J."/>
            <person name="Sun S."/>
            <person name="Springer D."/>
            <person name="Dromer F."/>
            <person name="Young S."/>
            <person name="Zeng Q."/>
            <person name="Gargeya S."/>
            <person name="Abouelleil A."/>
            <person name="Alvarado L."/>
            <person name="Chapman S.B."/>
            <person name="Gainer-Dewar J."/>
            <person name="Goldberg J."/>
            <person name="Griggs A."/>
            <person name="Gujja S."/>
            <person name="Hansen M."/>
            <person name="Howarth C."/>
            <person name="Imamovic A."/>
            <person name="Larimer J."/>
            <person name="Murphy C."/>
            <person name="Naylor J."/>
            <person name="Pearson M."/>
            <person name="Priest M."/>
            <person name="Roberts A."/>
            <person name="Saif S."/>
            <person name="Shea T."/>
            <person name="Sykes S."/>
            <person name="Wortman J."/>
            <person name="Nusbaum C."/>
            <person name="Birren B."/>
        </authorList>
    </citation>
    <scope>NUCLEOTIDE SEQUENCE [LARGE SCALE GENOMIC DNA]</scope>
    <source>
        <strain evidence="5 6">Ram5</strain>
    </source>
</reference>
<dbReference type="Pfam" id="PF01480">
    <property type="entry name" value="PWI"/>
    <property type="match status" value="1"/>
</dbReference>
<dbReference type="GO" id="GO:0003729">
    <property type="term" value="F:mRNA binding"/>
    <property type="evidence" value="ECO:0007669"/>
    <property type="project" value="TreeGrafter"/>
</dbReference>
<dbReference type="PANTHER" id="PTHR18806:SF4">
    <property type="entry name" value="RNA-BINDING PROTEIN 25"/>
    <property type="match status" value="1"/>
</dbReference>
<dbReference type="PROSITE" id="PS50102">
    <property type="entry name" value="RRM"/>
    <property type="match status" value="1"/>
</dbReference>
<feature type="region of interest" description="Disordered" evidence="2">
    <location>
        <begin position="512"/>
        <end position="537"/>
    </location>
</feature>
<dbReference type="Gene3D" id="3.30.70.330">
    <property type="match status" value="1"/>
</dbReference>
<dbReference type="Proteomes" id="UP000053392">
    <property type="component" value="Unassembled WGS sequence"/>
</dbReference>
<feature type="compositionally biased region" description="Low complexity" evidence="2">
    <location>
        <begin position="253"/>
        <end position="264"/>
    </location>
</feature>
<protein>
    <submittedName>
        <fullName evidence="5">Uncharacterized protein</fullName>
    </submittedName>
</protein>
<dbReference type="InterPro" id="IPR052768">
    <property type="entry name" value="RBM25"/>
</dbReference>
<evidence type="ECO:0000259" key="4">
    <source>
        <dbReference type="PROSITE" id="PS51025"/>
    </source>
</evidence>
<dbReference type="GO" id="GO:0005681">
    <property type="term" value="C:spliceosomal complex"/>
    <property type="evidence" value="ECO:0007669"/>
    <property type="project" value="TreeGrafter"/>
</dbReference>